<sequence length="147" mass="17017">MAQYFDLIAFAMPSNQQPGYEIQILHNVLAVKLTGRWDLASDRDYLHDLSQAINNVNHQPWGMLVDMRDWGLQQVDSNLFSNNVANIHLDRKNQVCECWLVHHLTQGEQLVPFVATLPNLHFKRVLRPQDAQQWLSLFDLEMPSLAV</sequence>
<evidence type="ECO:0000313" key="1">
    <source>
        <dbReference type="EMBL" id="MCC2617117.1"/>
    </source>
</evidence>
<evidence type="ECO:0000313" key="2">
    <source>
        <dbReference type="Proteomes" id="UP001520878"/>
    </source>
</evidence>
<dbReference type="EMBL" id="JAJEWP010000003">
    <property type="protein sequence ID" value="MCC2617117.1"/>
    <property type="molecule type" value="Genomic_DNA"/>
</dbReference>
<name>A0ABS8G974_9ALTE</name>
<organism evidence="1 2">
    <name type="scientific">Fluctibacter halophilus</name>
    <dbReference type="NCBI Taxonomy" id="226011"/>
    <lineage>
        <taxon>Bacteria</taxon>
        <taxon>Pseudomonadati</taxon>
        <taxon>Pseudomonadota</taxon>
        <taxon>Gammaproteobacteria</taxon>
        <taxon>Alteromonadales</taxon>
        <taxon>Alteromonadaceae</taxon>
        <taxon>Fluctibacter</taxon>
    </lineage>
</organism>
<protein>
    <recommendedName>
        <fullName evidence="3">STAS/SEC14 domain-containing protein</fullName>
    </recommendedName>
</protein>
<dbReference type="RefSeq" id="WP_229161049.1">
    <property type="nucleotide sequence ID" value="NZ_JAJEWP010000003.1"/>
</dbReference>
<evidence type="ECO:0008006" key="3">
    <source>
        <dbReference type="Google" id="ProtNLM"/>
    </source>
</evidence>
<gene>
    <name evidence="1" type="ORF">LJ739_12765</name>
</gene>
<keyword evidence="2" id="KW-1185">Reference proteome</keyword>
<comment type="caution">
    <text evidence="1">The sequence shown here is derived from an EMBL/GenBank/DDBJ whole genome shotgun (WGS) entry which is preliminary data.</text>
</comment>
<accession>A0ABS8G974</accession>
<reference evidence="1 2" key="1">
    <citation type="submission" date="2021-10" db="EMBL/GenBank/DDBJ databases">
        <title>Draft genome of Aestuariibacter halophilus JC2043.</title>
        <authorList>
            <person name="Emsley S.A."/>
            <person name="Pfannmuller K.M."/>
            <person name="Ushijima B."/>
            <person name="Saw J.H."/>
            <person name="Videau P."/>
        </authorList>
    </citation>
    <scope>NUCLEOTIDE SEQUENCE [LARGE SCALE GENOMIC DNA]</scope>
    <source>
        <strain evidence="1 2">JC2043</strain>
    </source>
</reference>
<proteinExistence type="predicted"/>
<dbReference type="Proteomes" id="UP001520878">
    <property type="component" value="Unassembled WGS sequence"/>
</dbReference>